<sequence length="108" mass="12391">MSRASKITFTLSCIFTATTVAGVHIVQGMERETLHQGPIKDAKRVAAKQQQRQTSAAEIDDSKSRKRLFNTTEHEEQLELRRKYESMQPLSGNIRTKEVEEKDKDQRS</sequence>
<dbReference type="Proteomes" id="UP000301737">
    <property type="component" value="Unassembled WGS sequence"/>
</dbReference>
<accession>A0A4C2E4Y1</accession>
<feature type="signal peptide" evidence="6">
    <location>
        <begin position="1"/>
        <end position="22"/>
    </location>
</feature>
<comment type="similarity">
    <text evidence="2">Belongs to the PET117 family.</text>
</comment>
<feature type="chain" id="PRO_5020345757" evidence="6">
    <location>
        <begin position="23"/>
        <end position="108"/>
    </location>
</feature>
<dbReference type="InterPro" id="IPR031568">
    <property type="entry name" value="Pet117"/>
</dbReference>
<feature type="compositionally biased region" description="Basic and acidic residues" evidence="5">
    <location>
        <begin position="95"/>
        <end position="108"/>
    </location>
</feature>
<feature type="region of interest" description="Disordered" evidence="5">
    <location>
        <begin position="43"/>
        <end position="108"/>
    </location>
</feature>
<dbReference type="AlphaFoldDB" id="A0A4C2E4Y1"/>
<evidence type="ECO:0000256" key="6">
    <source>
        <dbReference type="SAM" id="SignalP"/>
    </source>
</evidence>
<gene>
    <name evidence="7" type="ORF">ZYGM_004248</name>
</gene>
<proteinExistence type="inferred from homology"/>
<evidence type="ECO:0000256" key="1">
    <source>
        <dbReference type="ARBA" id="ARBA00004173"/>
    </source>
</evidence>
<feature type="compositionally biased region" description="Basic and acidic residues" evidence="5">
    <location>
        <begin position="72"/>
        <end position="85"/>
    </location>
</feature>
<keyword evidence="3" id="KW-0809">Transit peptide</keyword>
<dbReference type="OrthoDB" id="76305at2759"/>
<reference evidence="7 8" key="1">
    <citation type="submission" date="2019-01" db="EMBL/GenBank/DDBJ databases">
        <title>Draft Genome Sequencing of Zygosaccharomyces mellis Ca-7.</title>
        <authorList>
            <person name="Shiwa Y."/>
            <person name="Kanesaki Y."/>
            <person name="Ishige T."/>
            <person name="Mura K."/>
            <person name="Hori T."/>
            <person name="Tamura T."/>
        </authorList>
    </citation>
    <scope>NUCLEOTIDE SEQUENCE [LARGE SCALE GENOMIC DNA]</scope>
    <source>
        <strain evidence="7 8">Ca-7</strain>
    </source>
</reference>
<comment type="subcellular location">
    <subcellularLocation>
        <location evidence="1">Mitochondrion</location>
    </subcellularLocation>
</comment>
<evidence type="ECO:0000256" key="5">
    <source>
        <dbReference type="SAM" id="MobiDB-lite"/>
    </source>
</evidence>
<dbReference type="PANTHER" id="PTHR28163">
    <property type="entry name" value="PROTEIN PET117 HOMOLOG, MITOCHONDRIAL"/>
    <property type="match status" value="1"/>
</dbReference>
<comment type="caution">
    <text evidence="7">The sequence shown here is derived from an EMBL/GenBank/DDBJ whole genome shotgun (WGS) entry which is preliminary data.</text>
</comment>
<dbReference type="EMBL" id="BIMX01000007">
    <property type="protein sequence ID" value="GCE99051.1"/>
    <property type="molecule type" value="Genomic_DNA"/>
</dbReference>
<evidence type="ECO:0000313" key="7">
    <source>
        <dbReference type="EMBL" id="GCE99051.1"/>
    </source>
</evidence>
<dbReference type="PANTHER" id="PTHR28163:SF1">
    <property type="entry name" value="PROTEIN PET117 HOMOLOG, MITOCHONDRIAL"/>
    <property type="match status" value="1"/>
</dbReference>
<keyword evidence="6" id="KW-0732">Signal</keyword>
<dbReference type="GO" id="GO:0033617">
    <property type="term" value="P:mitochondrial respiratory chain complex IV assembly"/>
    <property type="evidence" value="ECO:0007669"/>
    <property type="project" value="TreeGrafter"/>
</dbReference>
<keyword evidence="8" id="KW-1185">Reference proteome</keyword>
<name>A0A4C2E4Y1_9SACH</name>
<organism evidence="7 8">
    <name type="scientific">Zygosaccharomyces mellis</name>
    <dbReference type="NCBI Taxonomy" id="42258"/>
    <lineage>
        <taxon>Eukaryota</taxon>
        <taxon>Fungi</taxon>
        <taxon>Dikarya</taxon>
        <taxon>Ascomycota</taxon>
        <taxon>Saccharomycotina</taxon>
        <taxon>Saccharomycetes</taxon>
        <taxon>Saccharomycetales</taxon>
        <taxon>Saccharomycetaceae</taxon>
        <taxon>Zygosaccharomyces</taxon>
    </lineage>
</organism>
<evidence type="ECO:0000256" key="4">
    <source>
        <dbReference type="ARBA" id="ARBA00023128"/>
    </source>
</evidence>
<dbReference type="Pfam" id="PF15786">
    <property type="entry name" value="PET117"/>
    <property type="match status" value="1"/>
</dbReference>
<evidence type="ECO:0000313" key="8">
    <source>
        <dbReference type="Proteomes" id="UP000301737"/>
    </source>
</evidence>
<protein>
    <submittedName>
        <fullName evidence="7">Uncharacterized protein</fullName>
    </submittedName>
</protein>
<keyword evidence="4" id="KW-0496">Mitochondrion</keyword>
<dbReference type="GO" id="GO:0005739">
    <property type="term" value="C:mitochondrion"/>
    <property type="evidence" value="ECO:0007669"/>
    <property type="project" value="UniProtKB-SubCell"/>
</dbReference>
<evidence type="ECO:0000256" key="2">
    <source>
        <dbReference type="ARBA" id="ARBA00008197"/>
    </source>
</evidence>
<evidence type="ECO:0000256" key="3">
    <source>
        <dbReference type="ARBA" id="ARBA00022946"/>
    </source>
</evidence>